<feature type="domain" description="Transposase DDE" evidence="1">
    <location>
        <begin position="4"/>
        <end position="457"/>
    </location>
</feature>
<name>A0ABS8ZFC7_9PSEU</name>
<dbReference type="Pfam" id="PF13701">
    <property type="entry name" value="DDE_Tnp_1_4"/>
    <property type="match status" value="1"/>
</dbReference>
<evidence type="ECO:0000313" key="2">
    <source>
        <dbReference type="EMBL" id="MCE7004542.1"/>
    </source>
</evidence>
<dbReference type="EMBL" id="JAJVCN010000001">
    <property type="protein sequence ID" value="MCE7004542.1"/>
    <property type="molecule type" value="Genomic_DNA"/>
</dbReference>
<dbReference type="InterPro" id="IPR025668">
    <property type="entry name" value="Tnp_DDE_dom"/>
</dbReference>
<reference evidence="2 3" key="1">
    <citation type="submission" date="2021-12" db="EMBL/GenBank/DDBJ databases">
        <title>Genome sequence of Kibdelosporangium philippinense ATCC 49844.</title>
        <authorList>
            <person name="Fedorov E.A."/>
            <person name="Omeragic M."/>
            <person name="Shalygina K.F."/>
            <person name="Maclea K.S."/>
        </authorList>
    </citation>
    <scope>NUCLEOTIDE SEQUENCE [LARGE SCALE GENOMIC DNA]</scope>
    <source>
        <strain evidence="2 3">ATCC 49844</strain>
    </source>
</reference>
<dbReference type="NCBIfam" id="NF033539">
    <property type="entry name" value="transpos_IS1380"/>
    <property type="match status" value="1"/>
</dbReference>
<dbReference type="Proteomes" id="UP001521150">
    <property type="component" value="Unassembled WGS sequence"/>
</dbReference>
<gene>
    <name evidence="2" type="ORF">LWC34_17145</name>
</gene>
<sequence>MEVGGIGVVSHVGAAALRLLATKVGLTSGLSTALRRKGFMPTHDRGQVVTDLAVMIADGGEAISDIAIVGDQSELLGPVASMPTAWRILDEVTPARLKKIASARAKTCRYVWTLIKARHGRIPPARIAGGDLGATVVIRLDATLQTVHSEKQHAAPTYKHTFGFHPLTAWCDNTRESLAFQLRPGNAGANTVADHLTVLGEAITQIPAERRRDLLITCDGAGATLELVRHITTLNDRRGFQVHYSIGFDLDARVRTAIGRIPEQGWQAVLDPDGQARDLDKAGVAELTGLLRHSAGGDTLATWPTDMRVIVRREKPHPGAQLSLFEEHHGWRYQLLATNTPTGQIAFLEARHRTQARVEDRIRCGKDTGLGRLPSRDFAINQAWCATATIACDLLAWLQLLTLHGELAHIEPKTLRYRLLHTATRLVHGGRQRTLKIPATWPWATHLAAAITTILALPPP</sequence>
<organism evidence="2 3">
    <name type="scientific">Kibdelosporangium philippinense</name>
    <dbReference type="NCBI Taxonomy" id="211113"/>
    <lineage>
        <taxon>Bacteria</taxon>
        <taxon>Bacillati</taxon>
        <taxon>Actinomycetota</taxon>
        <taxon>Actinomycetes</taxon>
        <taxon>Pseudonocardiales</taxon>
        <taxon>Pseudonocardiaceae</taxon>
        <taxon>Kibdelosporangium</taxon>
    </lineage>
</organism>
<evidence type="ECO:0000259" key="1">
    <source>
        <dbReference type="Pfam" id="PF13701"/>
    </source>
</evidence>
<dbReference type="RefSeq" id="WP_233726461.1">
    <property type="nucleotide sequence ID" value="NZ_JAJVCN010000001.1"/>
</dbReference>
<protein>
    <submittedName>
        <fullName evidence="2">IS1380 family transposase</fullName>
    </submittedName>
</protein>
<keyword evidence="3" id="KW-1185">Reference proteome</keyword>
<dbReference type="InterPro" id="IPR047960">
    <property type="entry name" value="Transpos_IS1380"/>
</dbReference>
<accession>A0ABS8ZFC7</accession>
<evidence type="ECO:0000313" key="3">
    <source>
        <dbReference type="Proteomes" id="UP001521150"/>
    </source>
</evidence>
<proteinExistence type="predicted"/>
<comment type="caution">
    <text evidence="2">The sequence shown here is derived from an EMBL/GenBank/DDBJ whole genome shotgun (WGS) entry which is preliminary data.</text>
</comment>